<keyword evidence="2" id="KW-0560">Oxidoreductase</keyword>
<dbReference type="AlphaFoldDB" id="A0A0N1HZN3"/>
<dbReference type="EMBL" id="LFJN01000003">
    <property type="protein sequence ID" value="KPI44332.1"/>
    <property type="molecule type" value="Genomic_DNA"/>
</dbReference>
<dbReference type="CDD" id="cd08249">
    <property type="entry name" value="enoyl_reductase_like"/>
    <property type="match status" value="1"/>
</dbReference>
<dbReference type="SUPFAM" id="SSF51735">
    <property type="entry name" value="NAD(P)-binding Rossmann-fold domains"/>
    <property type="match status" value="1"/>
</dbReference>
<dbReference type="GeneID" id="28741001"/>
<comment type="caution">
    <text evidence="4">The sequence shown here is derived from an EMBL/GenBank/DDBJ whole genome shotgun (WGS) entry which is preliminary data.</text>
</comment>
<dbReference type="SUPFAM" id="SSF50129">
    <property type="entry name" value="GroES-like"/>
    <property type="match status" value="1"/>
</dbReference>
<dbReference type="PANTHER" id="PTHR45348:SF2">
    <property type="entry name" value="ZINC-TYPE ALCOHOL DEHYDROGENASE-LIKE PROTEIN C2E1P3.01"/>
    <property type="match status" value="1"/>
</dbReference>
<comment type="similarity">
    <text evidence="1">Belongs to the zinc-containing alcohol dehydrogenase family.</text>
</comment>
<dbReference type="STRING" id="1664694.A0A0N1HZN3"/>
<reference evidence="4 5" key="1">
    <citation type="submission" date="2015-06" db="EMBL/GenBank/DDBJ databases">
        <title>Draft genome of the ant-associated black yeast Phialophora attae CBS 131958.</title>
        <authorList>
            <person name="Moreno L.F."/>
            <person name="Stielow B.J."/>
            <person name="de Hoog S."/>
            <person name="Vicente V.A."/>
            <person name="Weiss V.A."/>
            <person name="de Vries M."/>
            <person name="Cruz L.M."/>
            <person name="Souza E.M."/>
        </authorList>
    </citation>
    <scope>NUCLEOTIDE SEQUENCE [LARGE SCALE GENOMIC DNA]</scope>
    <source>
        <strain evidence="4 5">CBS 131958</strain>
    </source>
</reference>
<dbReference type="Proteomes" id="UP000038010">
    <property type="component" value="Unassembled WGS sequence"/>
</dbReference>
<accession>A0A0N1HZN3</accession>
<dbReference type="SMART" id="SM00829">
    <property type="entry name" value="PKS_ER"/>
    <property type="match status" value="1"/>
</dbReference>
<dbReference type="InterPro" id="IPR047122">
    <property type="entry name" value="Trans-enoyl_RdTase-like"/>
</dbReference>
<evidence type="ECO:0000256" key="2">
    <source>
        <dbReference type="ARBA" id="ARBA00023002"/>
    </source>
</evidence>
<evidence type="ECO:0000313" key="4">
    <source>
        <dbReference type="EMBL" id="KPI44332.1"/>
    </source>
</evidence>
<dbReference type="InterPro" id="IPR036291">
    <property type="entry name" value="NAD(P)-bd_dom_sf"/>
</dbReference>
<gene>
    <name evidence="4" type="ORF">AB675_8657</name>
</gene>
<dbReference type="GO" id="GO:0016651">
    <property type="term" value="F:oxidoreductase activity, acting on NAD(P)H"/>
    <property type="evidence" value="ECO:0007669"/>
    <property type="project" value="InterPro"/>
</dbReference>
<dbReference type="Gene3D" id="3.90.180.10">
    <property type="entry name" value="Medium-chain alcohol dehydrogenases, catalytic domain"/>
    <property type="match status" value="1"/>
</dbReference>
<dbReference type="OrthoDB" id="48317at2759"/>
<evidence type="ECO:0000256" key="1">
    <source>
        <dbReference type="ARBA" id="ARBA00008072"/>
    </source>
</evidence>
<dbReference type="InterPro" id="IPR011032">
    <property type="entry name" value="GroES-like_sf"/>
</dbReference>
<proteinExistence type="inferred from homology"/>
<evidence type="ECO:0000313" key="5">
    <source>
        <dbReference type="Proteomes" id="UP000038010"/>
    </source>
</evidence>
<dbReference type="InterPro" id="IPR013154">
    <property type="entry name" value="ADH-like_N"/>
</dbReference>
<feature type="domain" description="Enoyl reductase (ER)" evidence="3">
    <location>
        <begin position="20"/>
        <end position="351"/>
    </location>
</feature>
<sequence length="357" mass="37822">MSAFKNEAAWIMVEKAKEMGVKQGPAPDPAADEVVIKVAYAAINPSDWRIQDDPFLKLPYPFVLGNDVSGTVVQIGSAVTKFKIGQRVIGHNDALVSLNVTHAGFQTYSTVRERVVSAVPDSLPLASAVVLPLAVDTAATGLYYDLKLPLPSLNPISTGKTILIWGGASSCGSCAIQLAVASGWRVITTASETNFDYVKSLGASEAYDYRSPDVVDQLKAALRERDLVFDCVSMPGAQSACAEILTSIGGTLLPTVLKAEKDLPGNVEVRPVFGLAPAFSAIERASLSNAWAVGDASDVATALWHDFMPKALESGKFQAKPDPHVLKGGLTRVQEGIDMVRKGVSAKKVVIEIAGEV</sequence>
<dbReference type="VEuPathDB" id="FungiDB:AB675_8657"/>
<dbReference type="InterPro" id="IPR020843">
    <property type="entry name" value="ER"/>
</dbReference>
<dbReference type="Gene3D" id="3.40.50.720">
    <property type="entry name" value="NAD(P)-binding Rossmann-like Domain"/>
    <property type="match status" value="1"/>
</dbReference>
<organism evidence="4 5">
    <name type="scientific">Cyphellophora attinorum</name>
    <dbReference type="NCBI Taxonomy" id="1664694"/>
    <lineage>
        <taxon>Eukaryota</taxon>
        <taxon>Fungi</taxon>
        <taxon>Dikarya</taxon>
        <taxon>Ascomycota</taxon>
        <taxon>Pezizomycotina</taxon>
        <taxon>Eurotiomycetes</taxon>
        <taxon>Chaetothyriomycetidae</taxon>
        <taxon>Chaetothyriales</taxon>
        <taxon>Cyphellophoraceae</taxon>
        <taxon>Cyphellophora</taxon>
    </lineage>
</organism>
<dbReference type="InterPro" id="IPR013149">
    <property type="entry name" value="ADH-like_C"/>
</dbReference>
<dbReference type="PANTHER" id="PTHR45348">
    <property type="entry name" value="HYPOTHETICAL OXIDOREDUCTASE (EUROFUNG)"/>
    <property type="match status" value="1"/>
</dbReference>
<dbReference type="RefSeq" id="XP_018004295.1">
    <property type="nucleotide sequence ID" value="XM_018149121.1"/>
</dbReference>
<dbReference type="Pfam" id="PF08240">
    <property type="entry name" value="ADH_N"/>
    <property type="match status" value="1"/>
</dbReference>
<dbReference type="Pfam" id="PF00107">
    <property type="entry name" value="ADH_zinc_N"/>
    <property type="match status" value="1"/>
</dbReference>
<name>A0A0N1HZN3_9EURO</name>
<evidence type="ECO:0000259" key="3">
    <source>
        <dbReference type="SMART" id="SM00829"/>
    </source>
</evidence>
<keyword evidence="5" id="KW-1185">Reference proteome</keyword>
<protein>
    <submittedName>
        <fullName evidence="4">Zinc-binding alcohol dehydrogenase domain-containing protein cipB</fullName>
    </submittedName>
</protein>